<dbReference type="Proteomes" id="UP000193963">
    <property type="component" value="Unassembled WGS sequence"/>
</dbReference>
<evidence type="ECO:0000256" key="1">
    <source>
        <dbReference type="ARBA" id="ARBA00008635"/>
    </source>
</evidence>
<name>A0A1X6ZW08_9RHOB</name>
<protein>
    <submittedName>
        <fullName evidence="4">DinB family protein</fullName>
    </submittedName>
</protein>
<evidence type="ECO:0000313" key="4">
    <source>
        <dbReference type="EMBL" id="SLN63270.1"/>
    </source>
</evidence>
<organism evidence="4 5">
    <name type="scientific">Pseudooceanicola marinus</name>
    <dbReference type="NCBI Taxonomy" id="396013"/>
    <lineage>
        <taxon>Bacteria</taxon>
        <taxon>Pseudomonadati</taxon>
        <taxon>Pseudomonadota</taxon>
        <taxon>Alphaproteobacteria</taxon>
        <taxon>Rhodobacterales</taxon>
        <taxon>Paracoccaceae</taxon>
        <taxon>Pseudooceanicola</taxon>
    </lineage>
</organism>
<dbReference type="AlphaFoldDB" id="A0A1X6ZW08"/>
<dbReference type="InterPro" id="IPR007837">
    <property type="entry name" value="DinB"/>
</dbReference>
<proteinExistence type="inferred from homology"/>
<sequence>MTDATRPYRLMALNNAWSNARFYHAMRGMGPVEFRQKRPGFFPSLRATMNHILTVDLYYIDALTGGDQGRALRDREETRDVAALAVAQAESDARLTAFCEALTPEMLAETRVTERESGPVPEKVERLLLHLFQHQIHHRGQAHVQLQTTGILPPQLDEFYLDYDRAPSARDYLD</sequence>
<dbReference type="PANTHER" id="PTHR37302:SF3">
    <property type="entry name" value="DAMAGE-INDUCIBLE PROTEIN DINB"/>
    <property type="match status" value="1"/>
</dbReference>
<accession>A0A1X6ZW08</accession>
<dbReference type="PANTHER" id="PTHR37302">
    <property type="entry name" value="SLR1116 PROTEIN"/>
    <property type="match status" value="1"/>
</dbReference>
<dbReference type="RefSeq" id="WP_085889251.1">
    <property type="nucleotide sequence ID" value="NZ_FWFN01000006.1"/>
</dbReference>
<dbReference type="OrthoDB" id="9807509at2"/>
<feature type="binding site" evidence="3">
    <location>
        <position position="134"/>
    </location>
    <ligand>
        <name>a divalent metal cation</name>
        <dbReference type="ChEBI" id="CHEBI:60240"/>
    </ligand>
</feature>
<evidence type="ECO:0000256" key="2">
    <source>
        <dbReference type="ARBA" id="ARBA00022723"/>
    </source>
</evidence>
<keyword evidence="5" id="KW-1185">Reference proteome</keyword>
<feature type="binding site" evidence="3">
    <location>
        <position position="138"/>
    </location>
    <ligand>
        <name>a divalent metal cation</name>
        <dbReference type="ChEBI" id="CHEBI:60240"/>
    </ligand>
</feature>
<dbReference type="GO" id="GO:0046872">
    <property type="term" value="F:metal ion binding"/>
    <property type="evidence" value="ECO:0007669"/>
    <property type="project" value="UniProtKB-KW"/>
</dbReference>
<dbReference type="InterPro" id="IPR034660">
    <property type="entry name" value="DinB/YfiT-like"/>
</dbReference>
<reference evidence="4 5" key="1">
    <citation type="submission" date="2017-03" db="EMBL/GenBank/DDBJ databases">
        <authorList>
            <person name="Afonso C.L."/>
            <person name="Miller P.J."/>
            <person name="Scott M.A."/>
            <person name="Spackman E."/>
            <person name="Goraichik I."/>
            <person name="Dimitrov K.M."/>
            <person name="Suarez D.L."/>
            <person name="Swayne D.E."/>
        </authorList>
    </citation>
    <scope>NUCLEOTIDE SEQUENCE [LARGE SCALE GENOMIC DNA]</scope>
    <source>
        <strain evidence="4 5">CECT 7751</strain>
    </source>
</reference>
<comment type="similarity">
    <text evidence="1">Belongs to the DinB family.</text>
</comment>
<dbReference type="Pfam" id="PF05163">
    <property type="entry name" value="DinB"/>
    <property type="match status" value="1"/>
</dbReference>
<evidence type="ECO:0000313" key="5">
    <source>
        <dbReference type="Proteomes" id="UP000193963"/>
    </source>
</evidence>
<dbReference type="Gene3D" id="1.20.120.450">
    <property type="entry name" value="dinb family like domain"/>
    <property type="match status" value="1"/>
</dbReference>
<gene>
    <name evidence="4" type="ORF">PSM7751_03244</name>
</gene>
<feature type="binding site" evidence="3">
    <location>
        <position position="51"/>
    </location>
    <ligand>
        <name>a divalent metal cation</name>
        <dbReference type="ChEBI" id="CHEBI:60240"/>
    </ligand>
</feature>
<evidence type="ECO:0000256" key="3">
    <source>
        <dbReference type="PIRSR" id="PIRSR607837-1"/>
    </source>
</evidence>
<dbReference type="EMBL" id="FWFN01000006">
    <property type="protein sequence ID" value="SLN63270.1"/>
    <property type="molecule type" value="Genomic_DNA"/>
</dbReference>
<keyword evidence="2 3" id="KW-0479">Metal-binding</keyword>
<dbReference type="SUPFAM" id="SSF109854">
    <property type="entry name" value="DinB/YfiT-like putative metalloenzymes"/>
    <property type="match status" value="1"/>
</dbReference>